<dbReference type="OrthoDB" id="2433363at2759"/>
<dbReference type="AlphaFoldDB" id="A0A397TFL1"/>
<proteinExistence type="predicted"/>
<keyword evidence="2" id="KW-1185">Reference proteome</keyword>
<protein>
    <submittedName>
        <fullName evidence="1">Uncharacterized protein</fullName>
    </submittedName>
</protein>
<name>A0A397TFL1_9GLOM</name>
<evidence type="ECO:0000313" key="2">
    <source>
        <dbReference type="Proteomes" id="UP000265703"/>
    </source>
</evidence>
<dbReference type="STRING" id="658196.A0A397TFL1"/>
<gene>
    <name evidence="1" type="ORF">C1645_735283</name>
</gene>
<sequence length="129" mass="15149">MSQLCASINCSLREKELQQNKTQFLDSNIETEVDNPEVPEEVENIGEDNSNIITSEHWRQALNEWNKMLIEEEIVRMEDKEALRDNLNNNMEGDLLSEYMHLEIDKNAKWELRNLFSSSLNAPDYLTEM</sequence>
<evidence type="ECO:0000313" key="1">
    <source>
        <dbReference type="EMBL" id="RIA93781.1"/>
    </source>
</evidence>
<dbReference type="Proteomes" id="UP000265703">
    <property type="component" value="Unassembled WGS sequence"/>
</dbReference>
<organism evidence="1 2">
    <name type="scientific">Glomus cerebriforme</name>
    <dbReference type="NCBI Taxonomy" id="658196"/>
    <lineage>
        <taxon>Eukaryota</taxon>
        <taxon>Fungi</taxon>
        <taxon>Fungi incertae sedis</taxon>
        <taxon>Mucoromycota</taxon>
        <taxon>Glomeromycotina</taxon>
        <taxon>Glomeromycetes</taxon>
        <taxon>Glomerales</taxon>
        <taxon>Glomeraceae</taxon>
        <taxon>Glomus</taxon>
    </lineage>
</organism>
<accession>A0A397TFL1</accession>
<reference evidence="1 2" key="1">
    <citation type="submission" date="2018-06" db="EMBL/GenBank/DDBJ databases">
        <title>Comparative genomics reveals the genomic features of Rhizophagus irregularis, R. cerebriforme, R. diaphanum and Gigaspora rosea, and their symbiotic lifestyle signature.</title>
        <authorList>
            <person name="Morin E."/>
            <person name="San Clemente H."/>
            <person name="Chen E.C.H."/>
            <person name="De La Providencia I."/>
            <person name="Hainaut M."/>
            <person name="Kuo A."/>
            <person name="Kohler A."/>
            <person name="Murat C."/>
            <person name="Tang N."/>
            <person name="Roy S."/>
            <person name="Loubradou J."/>
            <person name="Henrissat B."/>
            <person name="Grigoriev I.V."/>
            <person name="Corradi N."/>
            <person name="Roux C."/>
            <person name="Martin F.M."/>
        </authorList>
    </citation>
    <scope>NUCLEOTIDE SEQUENCE [LARGE SCALE GENOMIC DNA]</scope>
    <source>
        <strain evidence="1 2">DAOM 227022</strain>
    </source>
</reference>
<comment type="caution">
    <text evidence="1">The sequence shown here is derived from an EMBL/GenBank/DDBJ whole genome shotgun (WGS) entry which is preliminary data.</text>
</comment>
<dbReference type="EMBL" id="QKYT01000097">
    <property type="protein sequence ID" value="RIA93781.1"/>
    <property type="molecule type" value="Genomic_DNA"/>
</dbReference>